<dbReference type="Gene3D" id="3.40.630.70">
    <property type="entry name" value="Leucyl/phenylalanyl-tRNA-protein transferase, C-terminal domain"/>
    <property type="match status" value="1"/>
</dbReference>
<keyword evidence="1 4" id="KW-0963">Cytoplasm</keyword>
<comment type="function">
    <text evidence="4">Functions in the N-end rule pathway of protein degradation where it conjugates Leu, Phe and, less efficiently, Met from aminoacyl-tRNAs to the N-termini of proteins containing an N-terminal arginine or lysine.</text>
</comment>
<accession>A0A9D1PVF2</accession>
<name>A0A9D1PVF2_9BACT</name>
<comment type="caution">
    <text evidence="6">The sequence shown here is derived from an EMBL/GenBank/DDBJ whole genome shotgun (WGS) entry which is preliminary data.</text>
</comment>
<protein>
    <recommendedName>
        <fullName evidence="4">Leucyl/phenylalanyl-tRNA--protein transferase</fullName>
        <ecNumber evidence="4">2.3.2.6</ecNumber>
    </recommendedName>
    <alternativeName>
        <fullName evidence="4">L/F-transferase</fullName>
    </alternativeName>
    <alternativeName>
        <fullName evidence="4">Leucyltransferase</fullName>
    </alternativeName>
    <alternativeName>
        <fullName evidence="4">Phenyalanyltransferase</fullName>
    </alternativeName>
</protein>
<dbReference type="HAMAP" id="MF_00688">
    <property type="entry name" value="Leu_Phe_trans"/>
    <property type="match status" value="1"/>
</dbReference>
<dbReference type="GO" id="GO:0008914">
    <property type="term" value="F:leucyl-tRNA--protein transferase activity"/>
    <property type="evidence" value="ECO:0007669"/>
    <property type="project" value="UniProtKB-UniRule"/>
</dbReference>
<reference evidence="6" key="2">
    <citation type="submission" date="2021-04" db="EMBL/GenBank/DDBJ databases">
        <authorList>
            <person name="Gilroy R."/>
        </authorList>
    </citation>
    <scope>NUCLEOTIDE SEQUENCE</scope>
    <source>
        <strain evidence="6">ChiHecec2B26-446</strain>
    </source>
</reference>
<evidence type="ECO:0000256" key="1">
    <source>
        <dbReference type="ARBA" id="ARBA00022490"/>
    </source>
</evidence>
<evidence type="ECO:0000256" key="5">
    <source>
        <dbReference type="SAM" id="MobiDB-lite"/>
    </source>
</evidence>
<dbReference type="SUPFAM" id="SSF55729">
    <property type="entry name" value="Acyl-CoA N-acyltransferases (Nat)"/>
    <property type="match status" value="1"/>
</dbReference>
<comment type="subcellular location">
    <subcellularLocation>
        <location evidence="4">Cytoplasm</location>
    </subcellularLocation>
</comment>
<evidence type="ECO:0000256" key="3">
    <source>
        <dbReference type="ARBA" id="ARBA00023315"/>
    </source>
</evidence>
<dbReference type="GO" id="GO:0030163">
    <property type="term" value="P:protein catabolic process"/>
    <property type="evidence" value="ECO:0007669"/>
    <property type="project" value="UniProtKB-UniRule"/>
</dbReference>
<comment type="similarity">
    <text evidence="4">Belongs to the L/F-transferase family.</text>
</comment>
<dbReference type="AlphaFoldDB" id="A0A9D1PVF2"/>
<organism evidence="6 7">
    <name type="scientific">Candidatus Desulfovibrio intestinipullorum</name>
    <dbReference type="NCBI Taxonomy" id="2838536"/>
    <lineage>
        <taxon>Bacteria</taxon>
        <taxon>Pseudomonadati</taxon>
        <taxon>Thermodesulfobacteriota</taxon>
        <taxon>Desulfovibrionia</taxon>
        <taxon>Desulfovibrionales</taxon>
        <taxon>Desulfovibrionaceae</taxon>
        <taxon>Desulfovibrio</taxon>
    </lineage>
</organism>
<evidence type="ECO:0000313" key="7">
    <source>
        <dbReference type="Proteomes" id="UP000886752"/>
    </source>
</evidence>
<dbReference type="Gene3D" id="3.30.70.3550">
    <property type="entry name" value="Leucyl/phenylalanyl-tRNA-protein transferase, N-terminal domain"/>
    <property type="match status" value="1"/>
</dbReference>
<dbReference type="EMBL" id="DXHV01000005">
    <property type="protein sequence ID" value="HIV99609.1"/>
    <property type="molecule type" value="Genomic_DNA"/>
</dbReference>
<dbReference type="PANTHER" id="PTHR30098:SF2">
    <property type="entry name" value="LEUCYL_PHENYLALANYL-TRNA--PROTEIN TRANSFERASE"/>
    <property type="match status" value="1"/>
</dbReference>
<dbReference type="InterPro" id="IPR042221">
    <property type="entry name" value="Leu/Phe-tRNA_Trfase_N"/>
</dbReference>
<dbReference type="GO" id="GO:0005737">
    <property type="term" value="C:cytoplasm"/>
    <property type="evidence" value="ECO:0007669"/>
    <property type="project" value="UniProtKB-SubCell"/>
</dbReference>
<comment type="catalytic activity">
    <reaction evidence="4">
        <text>N-terminal L-arginyl-[protein] + L-leucyl-tRNA(Leu) = N-terminal L-leucyl-L-arginyl-[protein] + tRNA(Leu) + H(+)</text>
        <dbReference type="Rhea" id="RHEA:50416"/>
        <dbReference type="Rhea" id="RHEA-COMP:9613"/>
        <dbReference type="Rhea" id="RHEA-COMP:9622"/>
        <dbReference type="Rhea" id="RHEA-COMP:12672"/>
        <dbReference type="Rhea" id="RHEA-COMP:12673"/>
        <dbReference type="ChEBI" id="CHEBI:15378"/>
        <dbReference type="ChEBI" id="CHEBI:64719"/>
        <dbReference type="ChEBI" id="CHEBI:78442"/>
        <dbReference type="ChEBI" id="CHEBI:78494"/>
        <dbReference type="ChEBI" id="CHEBI:133044"/>
        <dbReference type="EC" id="2.3.2.6"/>
    </reaction>
</comment>
<dbReference type="InterPro" id="IPR004616">
    <property type="entry name" value="Leu/Phe-tRNA_Trfase"/>
</dbReference>
<comment type="catalytic activity">
    <reaction evidence="4">
        <text>L-phenylalanyl-tRNA(Phe) + an N-terminal L-alpha-aminoacyl-[protein] = an N-terminal L-phenylalanyl-L-alpha-aminoacyl-[protein] + tRNA(Phe)</text>
        <dbReference type="Rhea" id="RHEA:43632"/>
        <dbReference type="Rhea" id="RHEA-COMP:9668"/>
        <dbReference type="Rhea" id="RHEA-COMP:9699"/>
        <dbReference type="Rhea" id="RHEA-COMP:10636"/>
        <dbReference type="Rhea" id="RHEA-COMP:10637"/>
        <dbReference type="ChEBI" id="CHEBI:78442"/>
        <dbReference type="ChEBI" id="CHEBI:78531"/>
        <dbReference type="ChEBI" id="CHEBI:78597"/>
        <dbReference type="ChEBI" id="CHEBI:83561"/>
        <dbReference type="EC" id="2.3.2.6"/>
    </reaction>
</comment>
<evidence type="ECO:0000256" key="2">
    <source>
        <dbReference type="ARBA" id="ARBA00022679"/>
    </source>
</evidence>
<proteinExistence type="inferred from homology"/>
<dbReference type="Pfam" id="PF03588">
    <property type="entry name" value="Leu_Phe_trans"/>
    <property type="match status" value="1"/>
</dbReference>
<dbReference type="Proteomes" id="UP000886752">
    <property type="component" value="Unassembled WGS sequence"/>
</dbReference>
<dbReference type="NCBIfam" id="TIGR00667">
    <property type="entry name" value="aat"/>
    <property type="match status" value="1"/>
</dbReference>
<gene>
    <name evidence="4 6" type="primary">aat</name>
    <name evidence="6" type="ORF">H9894_00195</name>
</gene>
<evidence type="ECO:0000256" key="4">
    <source>
        <dbReference type="HAMAP-Rule" id="MF_00688"/>
    </source>
</evidence>
<feature type="region of interest" description="Disordered" evidence="5">
    <location>
        <begin position="222"/>
        <end position="285"/>
    </location>
</feature>
<dbReference type="InterPro" id="IPR042203">
    <property type="entry name" value="Leu/Phe-tRNA_Trfase_C"/>
</dbReference>
<feature type="compositionally biased region" description="Low complexity" evidence="5">
    <location>
        <begin position="234"/>
        <end position="243"/>
    </location>
</feature>
<comment type="catalytic activity">
    <reaction evidence="4">
        <text>N-terminal L-lysyl-[protein] + L-leucyl-tRNA(Leu) = N-terminal L-leucyl-L-lysyl-[protein] + tRNA(Leu) + H(+)</text>
        <dbReference type="Rhea" id="RHEA:12340"/>
        <dbReference type="Rhea" id="RHEA-COMP:9613"/>
        <dbReference type="Rhea" id="RHEA-COMP:9622"/>
        <dbReference type="Rhea" id="RHEA-COMP:12670"/>
        <dbReference type="Rhea" id="RHEA-COMP:12671"/>
        <dbReference type="ChEBI" id="CHEBI:15378"/>
        <dbReference type="ChEBI" id="CHEBI:65249"/>
        <dbReference type="ChEBI" id="CHEBI:78442"/>
        <dbReference type="ChEBI" id="CHEBI:78494"/>
        <dbReference type="ChEBI" id="CHEBI:133043"/>
        <dbReference type="EC" id="2.3.2.6"/>
    </reaction>
</comment>
<sequence length="331" mass="36877">MAYKTFLGIPGFGDLIRELAGRFPDTALAHPTGVLCRGGDLSLPTLLAAYSRGIFPWFDENSPILWWSPDPRCVILPEEYHLPRRSRRTLRQKNFAITLDQAFEQVITSCGRRAQTWITPDIVESFLVLHATGFAHSVEAWLDDRLVGGLYGLALGRAFFGESMFHTESEASRACLAALIALMKERGMTLLDCQQETPHIMAQGGRLLPRQDFEQRLARALAAPEQEQQGTPKAQDAQDTQDTQDAEKSVHYRARPQDLPGAGGTASRAHDSAGWQDAAERSEARTAGRVPNILACEYADLPGQRKSLWPFLPWRTSYVFREGSWKPVNGV</sequence>
<keyword evidence="2 4" id="KW-0808">Transferase</keyword>
<evidence type="ECO:0000313" key="6">
    <source>
        <dbReference type="EMBL" id="HIV99609.1"/>
    </source>
</evidence>
<dbReference type="PANTHER" id="PTHR30098">
    <property type="entry name" value="LEUCYL/PHENYLALANYL-TRNA--PROTEIN TRANSFERASE"/>
    <property type="match status" value="1"/>
</dbReference>
<dbReference type="EC" id="2.3.2.6" evidence="4"/>
<keyword evidence="3 4" id="KW-0012">Acyltransferase</keyword>
<reference evidence="6" key="1">
    <citation type="journal article" date="2021" name="PeerJ">
        <title>Extensive microbial diversity within the chicken gut microbiome revealed by metagenomics and culture.</title>
        <authorList>
            <person name="Gilroy R."/>
            <person name="Ravi A."/>
            <person name="Getino M."/>
            <person name="Pursley I."/>
            <person name="Horton D.L."/>
            <person name="Alikhan N.F."/>
            <person name="Baker D."/>
            <person name="Gharbi K."/>
            <person name="Hall N."/>
            <person name="Watson M."/>
            <person name="Adriaenssens E.M."/>
            <person name="Foster-Nyarko E."/>
            <person name="Jarju S."/>
            <person name="Secka A."/>
            <person name="Antonio M."/>
            <person name="Oren A."/>
            <person name="Chaudhuri R.R."/>
            <person name="La Ragione R."/>
            <person name="Hildebrand F."/>
            <person name="Pallen M.J."/>
        </authorList>
    </citation>
    <scope>NUCLEOTIDE SEQUENCE</scope>
    <source>
        <strain evidence="6">ChiHecec2B26-446</strain>
    </source>
</reference>
<dbReference type="InterPro" id="IPR016181">
    <property type="entry name" value="Acyl_CoA_acyltransferase"/>
</dbReference>